<organism evidence="1">
    <name type="scientific">mine drainage metagenome</name>
    <dbReference type="NCBI Taxonomy" id="410659"/>
    <lineage>
        <taxon>unclassified sequences</taxon>
        <taxon>metagenomes</taxon>
        <taxon>ecological metagenomes</taxon>
    </lineage>
</organism>
<protein>
    <submittedName>
        <fullName evidence="1">Uncharacterized protein</fullName>
    </submittedName>
</protein>
<reference evidence="1" key="1">
    <citation type="submission" date="2016-10" db="EMBL/GenBank/DDBJ databases">
        <title>Sequence of Gallionella enrichment culture.</title>
        <authorList>
            <person name="Poehlein A."/>
            <person name="Muehling M."/>
            <person name="Daniel R."/>
        </authorList>
    </citation>
    <scope>NUCLEOTIDE SEQUENCE</scope>
</reference>
<evidence type="ECO:0000313" key="1">
    <source>
        <dbReference type="EMBL" id="OIR07653.1"/>
    </source>
</evidence>
<proteinExistence type="predicted"/>
<dbReference type="EMBL" id="MLJW01000036">
    <property type="protein sequence ID" value="OIR07653.1"/>
    <property type="molecule type" value="Genomic_DNA"/>
</dbReference>
<sequence>MLSVSLIEFINYSQSDFLEYLTIESETHFKIIYPKLFISPTDLNAQIHNNYIMAAYAGHQLSAISTNFSYYVPAPEIFEDFYFMLQTENMESLSGVLYSAIDYMIFKDLNHFNKIFNELTLFYNKVDAGTIKSTTMGIYEIANKFYIE</sequence>
<accession>A0A1J5SUF4</accession>
<gene>
    <name evidence="1" type="ORF">GALL_103180</name>
</gene>
<name>A0A1J5SUF4_9ZZZZ</name>
<dbReference type="AlphaFoldDB" id="A0A1J5SUF4"/>
<comment type="caution">
    <text evidence="1">The sequence shown here is derived from an EMBL/GenBank/DDBJ whole genome shotgun (WGS) entry which is preliminary data.</text>
</comment>